<accession>A0A919EGR6</accession>
<dbReference type="GO" id="GO:0005886">
    <property type="term" value="C:plasma membrane"/>
    <property type="evidence" value="ECO:0007669"/>
    <property type="project" value="UniProtKB-SubCell"/>
</dbReference>
<dbReference type="InterPro" id="IPR004960">
    <property type="entry name" value="LipA_acyltrans"/>
</dbReference>
<comment type="caution">
    <text evidence="7">The sequence shown here is derived from an EMBL/GenBank/DDBJ whole genome shotgun (WGS) entry which is preliminary data.</text>
</comment>
<dbReference type="GO" id="GO:0016746">
    <property type="term" value="F:acyltransferase activity"/>
    <property type="evidence" value="ECO:0007669"/>
    <property type="project" value="UniProtKB-KW"/>
</dbReference>
<keyword evidence="3" id="KW-0997">Cell inner membrane</keyword>
<gene>
    <name evidence="7" type="primary">waaM</name>
    <name evidence="7" type="ORF">GCM10017161_01050</name>
</gene>
<keyword evidence="8" id="KW-1185">Reference proteome</keyword>
<sequence length="279" mass="32305">MKNYLLDKIIRLFVWCLLRFSRQTRRAFAHWLATQIFNRSNKTRLRACDNIAKALPEMDEEQIKELALTSYKNIVFGLFECFWLPELDKKTKIVCDEQTLELLHHNNGVSIATMHMSCYELAPFAVQKLLGAVTTLSKIPPFVRSAKHCYQQANITVIDKNQPHALLSLMTAARKKQAICLHADHYANELPISFFSRKTSAPSGAAMLSAYAKTPLLICYCTLKENGHYQVVIETLRSTPVDYNKAAIAQATQALYSRFEQIIRQHPEQWYWSYNRWRK</sequence>
<evidence type="ECO:0000313" key="7">
    <source>
        <dbReference type="EMBL" id="GHF77848.1"/>
    </source>
</evidence>
<keyword evidence="2" id="KW-1003">Cell membrane</keyword>
<keyword evidence="4" id="KW-0808">Transferase</keyword>
<protein>
    <submittedName>
        <fullName evidence="7">Lipid A biosynthesis acyltransferase</fullName>
    </submittedName>
</protein>
<dbReference type="AlphaFoldDB" id="A0A919EGR6"/>
<dbReference type="GO" id="GO:0009247">
    <property type="term" value="P:glycolipid biosynthetic process"/>
    <property type="evidence" value="ECO:0007669"/>
    <property type="project" value="UniProtKB-ARBA"/>
</dbReference>
<dbReference type="Proteomes" id="UP000623842">
    <property type="component" value="Unassembled WGS sequence"/>
</dbReference>
<dbReference type="Pfam" id="PF03279">
    <property type="entry name" value="Lip_A_acyltrans"/>
    <property type="match status" value="1"/>
</dbReference>
<reference evidence="7" key="1">
    <citation type="journal article" date="2014" name="Int. J. Syst. Evol. Microbiol.">
        <title>Complete genome sequence of Corynebacterium casei LMG S-19264T (=DSM 44701T), isolated from a smear-ripened cheese.</title>
        <authorList>
            <consortium name="US DOE Joint Genome Institute (JGI-PGF)"/>
            <person name="Walter F."/>
            <person name="Albersmeier A."/>
            <person name="Kalinowski J."/>
            <person name="Ruckert C."/>
        </authorList>
    </citation>
    <scope>NUCLEOTIDE SEQUENCE</scope>
    <source>
        <strain evidence="7">KCTC 42731</strain>
    </source>
</reference>
<evidence type="ECO:0000256" key="5">
    <source>
        <dbReference type="ARBA" id="ARBA00023136"/>
    </source>
</evidence>
<evidence type="ECO:0000256" key="6">
    <source>
        <dbReference type="ARBA" id="ARBA00023315"/>
    </source>
</evidence>
<keyword evidence="5" id="KW-0472">Membrane</keyword>
<dbReference type="EMBL" id="BNCK01000001">
    <property type="protein sequence ID" value="GHF77848.1"/>
    <property type="molecule type" value="Genomic_DNA"/>
</dbReference>
<evidence type="ECO:0000313" key="8">
    <source>
        <dbReference type="Proteomes" id="UP000623842"/>
    </source>
</evidence>
<dbReference type="PANTHER" id="PTHR30606:SF10">
    <property type="entry name" value="PHOSPHATIDYLINOSITOL MANNOSIDE ACYLTRANSFERASE"/>
    <property type="match status" value="1"/>
</dbReference>
<evidence type="ECO:0000256" key="4">
    <source>
        <dbReference type="ARBA" id="ARBA00022679"/>
    </source>
</evidence>
<organism evidence="7 8">
    <name type="scientific">Thalassotalea marina</name>
    <dbReference type="NCBI Taxonomy" id="1673741"/>
    <lineage>
        <taxon>Bacteria</taxon>
        <taxon>Pseudomonadati</taxon>
        <taxon>Pseudomonadota</taxon>
        <taxon>Gammaproteobacteria</taxon>
        <taxon>Alteromonadales</taxon>
        <taxon>Colwelliaceae</taxon>
        <taxon>Thalassotalea</taxon>
    </lineage>
</organism>
<evidence type="ECO:0000256" key="3">
    <source>
        <dbReference type="ARBA" id="ARBA00022519"/>
    </source>
</evidence>
<dbReference type="PANTHER" id="PTHR30606">
    <property type="entry name" value="LIPID A BIOSYNTHESIS LAUROYL ACYLTRANSFERASE"/>
    <property type="match status" value="1"/>
</dbReference>
<proteinExistence type="predicted"/>
<comment type="subcellular location">
    <subcellularLocation>
        <location evidence="1">Cell inner membrane</location>
    </subcellularLocation>
</comment>
<dbReference type="CDD" id="cd07984">
    <property type="entry name" value="LPLAT_LABLAT-like"/>
    <property type="match status" value="1"/>
</dbReference>
<keyword evidence="6 7" id="KW-0012">Acyltransferase</keyword>
<evidence type="ECO:0000256" key="1">
    <source>
        <dbReference type="ARBA" id="ARBA00004533"/>
    </source>
</evidence>
<name>A0A919EGR6_9GAMM</name>
<reference evidence="7" key="2">
    <citation type="submission" date="2020-09" db="EMBL/GenBank/DDBJ databases">
        <authorList>
            <person name="Sun Q."/>
            <person name="Kim S."/>
        </authorList>
    </citation>
    <scope>NUCLEOTIDE SEQUENCE</scope>
    <source>
        <strain evidence="7">KCTC 42731</strain>
    </source>
</reference>
<evidence type="ECO:0000256" key="2">
    <source>
        <dbReference type="ARBA" id="ARBA00022475"/>
    </source>
</evidence>
<dbReference type="RefSeq" id="WP_189766768.1">
    <property type="nucleotide sequence ID" value="NZ_BNCK01000001.1"/>
</dbReference>